<gene>
    <name evidence="2" type="primary">Alkbh3</name>
    <name evidence="2" type="ORF">SNEC2469_LOCUS15543</name>
</gene>
<feature type="non-terminal residue" evidence="2">
    <location>
        <position position="1"/>
    </location>
</feature>
<organism evidence="2 3">
    <name type="scientific">Symbiodinium necroappetens</name>
    <dbReference type="NCBI Taxonomy" id="1628268"/>
    <lineage>
        <taxon>Eukaryota</taxon>
        <taxon>Sar</taxon>
        <taxon>Alveolata</taxon>
        <taxon>Dinophyceae</taxon>
        <taxon>Suessiales</taxon>
        <taxon>Symbiodiniaceae</taxon>
        <taxon>Symbiodinium</taxon>
    </lineage>
</organism>
<evidence type="ECO:0000313" key="2">
    <source>
        <dbReference type="EMBL" id="CAE7539972.1"/>
    </source>
</evidence>
<feature type="region of interest" description="Disordered" evidence="1">
    <location>
        <begin position="78"/>
        <end position="106"/>
    </location>
</feature>
<name>A0A812TTF3_9DINO</name>
<accession>A0A812TTF3</accession>
<evidence type="ECO:0000313" key="3">
    <source>
        <dbReference type="Proteomes" id="UP000601435"/>
    </source>
</evidence>
<keyword evidence="3" id="KW-1185">Reference proteome</keyword>
<evidence type="ECO:0000256" key="1">
    <source>
        <dbReference type="SAM" id="MobiDB-lite"/>
    </source>
</evidence>
<proteinExistence type="predicted"/>
<dbReference type="AlphaFoldDB" id="A0A812TTF3"/>
<sequence length="136" mass="14707">MPAEVRARWLADAMKAVAASEMDASSIFAIAADPDFADGASQTLGARMLRVLRGNSRHFSEEQARVLQETCSVAQRFGSATSAGGSKNEGETDSVLGAEADTSAQDEQMKLRQQQLEEMQAAATARRRHLMETCQE</sequence>
<dbReference type="EMBL" id="CAJNJA010025253">
    <property type="protein sequence ID" value="CAE7539972.1"/>
    <property type="molecule type" value="Genomic_DNA"/>
</dbReference>
<reference evidence="2" key="1">
    <citation type="submission" date="2021-02" db="EMBL/GenBank/DDBJ databases">
        <authorList>
            <person name="Dougan E. K."/>
            <person name="Rhodes N."/>
            <person name="Thang M."/>
            <person name="Chan C."/>
        </authorList>
    </citation>
    <scope>NUCLEOTIDE SEQUENCE</scope>
</reference>
<protein>
    <submittedName>
        <fullName evidence="2">Alkbh3 protein</fullName>
    </submittedName>
</protein>
<dbReference type="Proteomes" id="UP000601435">
    <property type="component" value="Unassembled WGS sequence"/>
</dbReference>
<comment type="caution">
    <text evidence="2">The sequence shown here is derived from an EMBL/GenBank/DDBJ whole genome shotgun (WGS) entry which is preliminary data.</text>
</comment>